<organism evidence="2 3">
    <name type="scientific">Coemansia spiralis</name>
    <dbReference type="NCBI Taxonomy" id="417178"/>
    <lineage>
        <taxon>Eukaryota</taxon>
        <taxon>Fungi</taxon>
        <taxon>Fungi incertae sedis</taxon>
        <taxon>Zoopagomycota</taxon>
        <taxon>Kickxellomycotina</taxon>
        <taxon>Kickxellomycetes</taxon>
        <taxon>Kickxellales</taxon>
        <taxon>Kickxellaceae</taxon>
        <taxon>Coemansia</taxon>
    </lineage>
</organism>
<comment type="caution">
    <text evidence="2">The sequence shown here is derived from an EMBL/GenBank/DDBJ whole genome shotgun (WGS) entry which is preliminary data.</text>
</comment>
<feature type="chain" id="PRO_5040951264" evidence="1">
    <location>
        <begin position="20"/>
        <end position="174"/>
    </location>
</feature>
<evidence type="ECO:0000313" key="2">
    <source>
        <dbReference type="EMBL" id="KAJ2687227.1"/>
    </source>
</evidence>
<dbReference type="AlphaFoldDB" id="A0A9W8L4Q2"/>
<dbReference type="EMBL" id="JANBTX010000079">
    <property type="protein sequence ID" value="KAJ2687227.1"/>
    <property type="molecule type" value="Genomic_DNA"/>
</dbReference>
<protein>
    <submittedName>
        <fullName evidence="2">Uncharacterized protein</fullName>
    </submittedName>
</protein>
<feature type="signal peptide" evidence="1">
    <location>
        <begin position="1"/>
        <end position="19"/>
    </location>
</feature>
<sequence>MKLATGVLILCGFSVSVCAQNQCTPQQALEVLLNDATANFVAERLLVSLKNGVARLRTDLNQTNPEVAAQHIVDNYRSILSYLPKNLAAVVASLGLTAFAYQGRDMDTAKDSLVGETEVGYISKTVLRGLQHDIKNVLQDLENTTSQQIADTLVDRYRVLRGILLKAGISLPLI</sequence>
<dbReference type="OrthoDB" id="5567707at2759"/>
<dbReference type="Proteomes" id="UP001151516">
    <property type="component" value="Unassembled WGS sequence"/>
</dbReference>
<keyword evidence="1" id="KW-0732">Signal</keyword>
<proteinExistence type="predicted"/>
<name>A0A9W8L4Q2_9FUNG</name>
<keyword evidence="3" id="KW-1185">Reference proteome</keyword>
<evidence type="ECO:0000256" key="1">
    <source>
        <dbReference type="SAM" id="SignalP"/>
    </source>
</evidence>
<accession>A0A9W8L4Q2</accession>
<evidence type="ECO:0000313" key="3">
    <source>
        <dbReference type="Proteomes" id="UP001151516"/>
    </source>
</evidence>
<reference evidence="2" key="1">
    <citation type="submission" date="2022-07" db="EMBL/GenBank/DDBJ databases">
        <title>Phylogenomic reconstructions and comparative analyses of Kickxellomycotina fungi.</title>
        <authorList>
            <person name="Reynolds N.K."/>
            <person name="Stajich J.E."/>
            <person name="Barry K."/>
            <person name="Grigoriev I.V."/>
            <person name="Crous P."/>
            <person name="Smith M.E."/>
        </authorList>
    </citation>
    <scope>NUCLEOTIDE SEQUENCE</scope>
    <source>
        <strain evidence="2">CBS 109367</strain>
    </source>
</reference>
<gene>
    <name evidence="2" type="ORF">IWW39_003088</name>
</gene>